<dbReference type="EMBL" id="BPLR01009507">
    <property type="protein sequence ID" value="GIY32431.1"/>
    <property type="molecule type" value="Genomic_DNA"/>
</dbReference>
<accession>A0AAV4SGW0</accession>
<reference evidence="1 2" key="1">
    <citation type="submission" date="2021-06" db="EMBL/GenBank/DDBJ databases">
        <title>Caerostris extrusa draft genome.</title>
        <authorList>
            <person name="Kono N."/>
            <person name="Arakawa K."/>
        </authorList>
    </citation>
    <scope>NUCLEOTIDE SEQUENCE [LARGE SCALE GENOMIC DNA]</scope>
</reference>
<organism evidence="1 2">
    <name type="scientific">Caerostris extrusa</name>
    <name type="common">Bark spider</name>
    <name type="synonym">Caerostris bankana</name>
    <dbReference type="NCBI Taxonomy" id="172846"/>
    <lineage>
        <taxon>Eukaryota</taxon>
        <taxon>Metazoa</taxon>
        <taxon>Ecdysozoa</taxon>
        <taxon>Arthropoda</taxon>
        <taxon>Chelicerata</taxon>
        <taxon>Arachnida</taxon>
        <taxon>Araneae</taxon>
        <taxon>Araneomorphae</taxon>
        <taxon>Entelegynae</taxon>
        <taxon>Araneoidea</taxon>
        <taxon>Araneidae</taxon>
        <taxon>Caerostris</taxon>
    </lineage>
</organism>
<gene>
    <name evidence="1" type="ORF">CEXT_304841</name>
</gene>
<comment type="caution">
    <text evidence="1">The sequence shown here is derived from an EMBL/GenBank/DDBJ whole genome shotgun (WGS) entry which is preliminary data.</text>
</comment>
<proteinExistence type="predicted"/>
<evidence type="ECO:0000313" key="2">
    <source>
        <dbReference type="Proteomes" id="UP001054945"/>
    </source>
</evidence>
<name>A0AAV4SGW0_CAEEX</name>
<sequence>MHDLDIRSFCHKVLQNVSILIDADRVPSSWSRGEKGDPNRCKKNTTSLSTPCPFLTTPAFMGFKDSTTVTDSELRAGAHLRTGQRHVHRSRHTQLLSQSLTECQHTHRC</sequence>
<evidence type="ECO:0000313" key="1">
    <source>
        <dbReference type="EMBL" id="GIY32431.1"/>
    </source>
</evidence>
<dbReference type="AlphaFoldDB" id="A0AAV4SGW0"/>
<protein>
    <submittedName>
        <fullName evidence="1">Uncharacterized protein</fullName>
    </submittedName>
</protein>
<keyword evidence="2" id="KW-1185">Reference proteome</keyword>
<dbReference type="Proteomes" id="UP001054945">
    <property type="component" value="Unassembled WGS sequence"/>
</dbReference>